<accession>A0A3D3R3M6</accession>
<name>A0A3D3R3M6_9PLAN</name>
<dbReference type="EMBL" id="DQAY01000059">
    <property type="protein sequence ID" value="HCO23433.1"/>
    <property type="molecule type" value="Genomic_DNA"/>
</dbReference>
<dbReference type="AlphaFoldDB" id="A0A3D3R3M6"/>
<sequence length="301" mass="34994">MDEKLLSVGPIKWIEFPCKNENQWVGEANKLVMDFGGIFHSVYLRWAFAINGLHVAQEHYSSDYWLKNNKPFNVIGIRNSVDGSGPKQTVVYAPEKHDVAELHGSTIPMLSAWAFCNMYSCLEEFIFKLFRIFLNYHPLNLLKGSDFKEGRTLYRNRGKSVEDQNAWQNYWDDRLDSWHRKKLYDGIEKVVNNLTVQSNIKIPKAYESKFNYTDVSKTLGGISLIRNCFIHGVTTVPKELEEFCSDFRSLLFSYKEGEKFVITIHELATFDFFTSTFLQTLNQSFFEMVCPEVTDITDKFS</sequence>
<dbReference type="Proteomes" id="UP000263642">
    <property type="component" value="Unassembled WGS sequence"/>
</dbReference>
<proteinExistence type="predicted"/>
<evidence type="ECO:0000313" key="2">
    <source>
        <dbReference type="Proteomes" id="UP000263642"/>
    </source>
</evidence>
<comment type="caution">
    <text evidence="1">The sequence shown here is derived from an EMBL/GenBank/DDBJ whole genome shotgun (WGS) entry which is preliminary data.</text>
</comment>
<organism evidence="1 2">
    <name type="scientific">Gimesia maris</name>
    <dbReference type="NCBI Taxonomy" id="122"/>
    <lineage>
        <taxon>Bacteria</taxon>
        <taxon>Pseudomonadati</taxon>
        <taxon>Planctomycetota</taxon>
        <taxon>Planctomycetia</taxon>
        <taxon>Planctomycetales</taxon>
        <taxon>Planctomycetaceae</taxon>
        <taxon>Gimesia</taxon>
    </lineage>
</organism>
<reference evidence="1 2" key="1">
    <citation type="journal article" date="2018" name="Nat. Biotechnol.">
        <title>A standardized bacterial taxonomy based on genome phylogeny substantially revises the tree of life.</title>
        <authorList>
            <person name="Parks D.H."/>
            <person name="Chuvochina M."/>
            <person name="Waite D.W."/>
            <person name="Rinke C."/>
            <person name="Skarshewski A."/>
            <person name="Chaumeil P.A."/>
            <person name="Hugenholtz P."/>
        </authorList>
    </citation>
    <scope>NUCLEOTIDE SEQUENCE [LARGE SCALE GENOMIC DNA]</scope>
    <source>
        <strain evidence="1">UBA9375</strain>
    </source>
</reference>
<protein>
    <submittedName>
        <fullName evidence="1">Uncharacterized protein</fullName>
    </submittedName>
</protein>
<gene>
    <name evidence="1" type="ORF">DIT97_10380</name>
</gene>
<evidence type="ECO:0000313" key="1">
    <source>
        <dbReference type="EMBL" id="HCO23433.1"/>
    </source>
</evidence>